<sequence>NGPDGAQLCLFAIGVLMSIGAISLAIERNAYCDPDQLLGVEPPYGGDLLPDRFILSERKQYLKLSKIIDVYDENWVRMGYFYDLNLLFIMRFGYSDNSDRIWFEA</sequence>
<dbReference type="EMBL" id="CAJNIZ010012514">
    <property type="protein sequence ID" value="CAE7334894.1"/>
    <property type="molecule type" value="Genomic_DNA"/>
</dbReference>
<evidence type="ECO:0000313" key="3">
    <source>
        <dbReference type="Proteomes" id="UP000649617"/>
    </source>
</evidence>
<proteinExistence type="predicted"/>
<organism evidence="2 3">
    <name type="scientific">Symbiodinium pilosum</name>
    <name type="common">Dinoflagellate</name>
    <dbReference type="NCBI Taxonomy" id="2952"/>
    <lineage>
        <taxon>Eukaryota</taxon>
        <taxon>Sar</taxon>
        <taxon>Alveolata</taxon>
        <taxon>Dinophyceae</taxon>
        <taxon>Suessiales</taxon>
        <taxon>Symbiodiniaceae</taxon>
        <taxon>Symbiodinium</taxon>
    </lineage>
</organism>
<keyword evidence="1" id="KW-1133">Transmembrane helix</keyword>
<dbReference type="Proteomes" id="UP000649617">
    <property type="component" value="Unassembled WGS sequence"/>
</dbReference>
<keyword evidence="3" id="KW-1185">Reference proteome</keyword>
<name>A0A812P0I0_SYMPI</name>
<feature type="non-terminal residue" evidence="2">
    <location>
        <position position="105"/>
    </location>
</feature>
<evidence type="ECO:0000256" key="1">
    <source>
        <dbReference type="SAM" id="Phobius"/>
    </source>
</evidence>
<comment type="caution">
    <text evidence="2">The sequence shown here is derived from an EMBL/GenBank/DDBJ whole genome shotgun (WGS) entry which is preliminary data.</text>
</comment>
<keyword evidence="1" id="KW-0812">Transmembrane</keyword>
<feature type="non-terminal residue" evidence="2">
    <location>
        <position position="1"/>
    </location>
</feature>
<gene>
    <name evidence="2" type="primary">Iigp1</name>
    <name evidence="2" type="ORF">SPIL2461_LOCUS7826</name>
</gene>
<dbReference type="OrthoDB" id="408051at2759"/>
<feature type="transmembrane region" description="Helical" evidence="1">
    <location>
        <begin position="6"/>
        <end position="26"/>
    </location>
</feature>
<protein>
    <submittedName>
        <fullName evidence="2">Iigp1 protein</fullName>
    </submittedName>
</protein>
<evidence type="ECO:0000313" key="2">
    <source>
        <dbReference type="EMBL" id="CAE7334894.1"/>
    </source>
</evidence>
<dbReference type="AlphaFoldDB" id="A0A812P0I0"/>
<keyword evidence="1" id="KW-0472">Membrane</keyword>
<accession>A0A812P0I0</accession>
<reference evidence="2" key="1">
    <citation type="submission" date="2021-02" db="EMBL/GenBank/DDBJ databases">
        <authorList>
            <person name="Dougan E. K."/>
            <person name="Rhodes N."/>
            <person name="Thang M."/>
            <person name="Chan C."/>
        </authorList>
    </citation>
    <scope>NUCLEOTIDE SEQUENCE</scope>
</reference>